<sequence>MCKMCEPHRAHVKDALVPAPSGSKGWRRRAGPGPGPTRHGAGSRQRQGAHMSRITPLPDGGTATATATAVDDLVITEFGHDLAEMPDGRICICWTASSGAPSAQDGVRTTR</sequence>
<organism evidence="2 3">
    <name type="scientific">Streptomyces capoamus</name>
    <dbReference type="NCBI Taxonomy" id="68183"/>
    <lineage>
        <taxon>Bacteria</taxon>
        <taxon>Bacillati</taxon>
        <taxon>Actinomycetota</taxon>
        <taxon>Actinomycetes</taxon>
        <taxon>Kitasatosporales</taxon>
        <taxon>Streptomycetaceae</taxon>
        <taxon>Streptomyces</taxon>
    </lineage>
</organism>
<reference evidence="3" key="1">
    <citation type="journal article" date="2019" name="Int. J. Syst. Evol. Microbiol.">
        <title>The Global Catalogue of Microorganisms (GCM) 10K type strain sequencing project: providing services to taxonomists for standard genome sequencing and annotation.</title>
        <authorList>
            <consortium name="The Broad Institute Genomics Platform"/>
            <consortium name="The Broad Institute Genome Sequencing Center for Infectious Disease"/>
            <person name="Wu L."/>
            <person name="Ma J."/>
        </authorList>
    </citation>
    <scope>NUCLEOTIDE SEQUENCE [LARGE SCALE GENOMIC DNA]</scope>
    <source>
        <strain evidence="3">JCM 4253</strain>
    </source>
</reference>
<evidence type="ECO:0000313" key="3">
    <source>
        <dbReference type="Proteomes" id="UP000619355"/>
    </source>
</evidence>
<comment type="caution">
    <text evidence="2">The sequence shown here is derived from an EMBL/GenBank/DDBJ whole genome shotgun (WGS) entry which is preliminary data.</text>
</comment>
<keyword evidence="3" id="KW-1185">Reference proteome</keyword>
<dbReference type="Proteomes" id="UP000619355">
    <property type="component" value="Unassembled WGS sequence"/>
</dbReference>
<proteinExistence type="predicted"/>
<feature type="region of interest" description="Disordered" evidence="1">
    <location>
        <begin position="1"/>
        <end position="64"/>
    </location>
</feature>
<protein>
    <submittedName>
        <fullName evidence="2">Uncharacterized protein</fullName>
    </submittedName>
</protein>
<dbReference type="EMBL" id="BNBF01000007">
    <property type="protein sequence ID" value="GHG48570.1"/>
    <property type="molecule type" value="Genomic_DNA"/>
</dbReference>
<feature type="compositionally biased region" description="Basic and acidic residues" evidence="1">
    <location>
        <begin position="1"/>
        <end position="14"/>
    </location>
</feature>
<dbReference type="AlphaFoldDB" id="A0A919C477"/>
<evidence type="ECO:0000313" key="2">
    <source>
        <dbReference type="EMBL" id="GHG48570.1"/>
    </source>
</evidence>
<gene>
    <name evidence="2" type="ORF">GCM10018980_28930</name>
</gene>
<name>A0A919C477_9ACTN</name>
<evidence type="ECO:0000256" key="1">
    <source>
        <dbReference type="SAM" id="MobiDB-lite"/>
    </source>
</evidence>
<accession>A0A919C477</accession>